<reference evidence="3" key="1">
    <citation type="submission" date="2019-05" db="EMBL/GenBank/DDBJ databases">
        <authorList>
            <person name="Castillo A."/>
            <person name="Giampetruzzi A."/>
            <person name="Landa B."/>
            <person name="Saponari M."/>
            <person name="Almeida R.P.P."/>
            <person name="Moralejo E."/>
            <person name="Marco-Noales E."/>
            <person name="Velasco-Amo M.P."/>
            <person name="Roman-Ecija M."/>
            <person name="Navarro I."/>
            <person name="Monterde A."/>
            <person name="Barbe S."/>
        </authorList>
    </citation>
    <scope>NUCLEOTIDE SEQUENCE</scope>
    <source>
        <strain evidence="3">XYL1981</strain>
    </source>
</reference>
<keyword evidence="1" id="KW-0812">Transmembrane</keyword>
<evidence type="ECO:0000313" key="2">
    <source>
        <dbReference type="EMBL" id="MDC6407971.1"/>
    </source>
</evidence>
<dbReference type="EMBL" id="VDCJ01000346">
    <property type="protein sequence ID" value="MRU23982.1"/>
    <property type="molecule type" value="Genomic_DNA"/>
</dbReference>
<evidence type="ECO:0000256" key="1">
    <source>
        <dbReference type="SAM" id="Phobius"/>
    </source>
</evidence>
<sequence length="102" mass="10191">MRELTSNEMNNVSGGDLASRLEASIVLGVAAFFAGSIWGGTRGGDGGGVIGIGSIGQGVGMIYGGIAGAIGGLIAGFVIDKDLTYTYTTGFMNSLFSGTFAK</sequence>
<dbReference type="RefSeq" id="WP_027700332.1">
    <property type="nucleotide sequence ID" value="NZ_CP047134.1"/>
</dbReference>
<reference evidence="2" key="3">
    <citation type="submission" date="2021-11" db="EMBL/GenBank/DDBJ databases">
        <authorList>
            <person name="Denance N."/>
            <person name="Briand M."/>
            <person name="Dupas E."/>
            <person name="Durand K."/>
            <person name="Legendre B."/>
            <person name="Cunty A."/>
            <person name="Donnadieu C."/>
            <person name="Lopez Roques C."/>
            <person name="Cesbron S."/>
            <person name="Jacques M.A."/>
        </authorList>
    </citation>
    <scope>NUCLEOTIDE SEQUENCE</scope>
    <source>
        <strain evidence="2">CFBP8070</strain>
    </source>
</reference>
<reference evidence="3" key="2">
    <citation type="journal article" date="2020" name="Appl. Environ. Microbiol.">
        <title>Multiple intercontinental introductions associated with the emergence of a plant pathogen in Europe.</title>
        <authorList>
            <person name="Landa B.B."/>
            <person name="Castillo A.I."/>
            <person name="Giampetruzzi A."/>
            <person name="Kahn A."/>
            <person name="Roman-Ecija M."/>
            <person name="Velasco-Amo M.P."/>
            <person name="Navas-Cortes J.A."/>
            <person name="Marco-Noales E."/>
            <person name="Barbe S."/>
            <person name="Moralejo E."/>
            <person name="Coletta-Filho H.D."/>
            <person name="Saldarelli P."/>
            <person name="Saponari M."/>
            <person name="Almeida R.P.P."/>
        </authorList>
    </citation>
    <scope>NUCLEOTIDE SEQUENCE</scope>
    <source>
        <strain evidence="3">XYL1981</strain>
    </source>
</reference>
<evidence type="ECO:0000313" key="3">
    <source>
        <dbReference type="EMBL" id="MRU23982.1"/>
    </source>
</evidence>
<name>A0A9Q4QSZ1_XYLFS</name>
<dbReference type="Proteomes" id="UP001220702">
    <property type="component" value="Unassembled WGS sequence"/>
</dbReference>
<keyword evidence="1" id="KW-1133">Transmembrane helix</keyword>
<proteinExistence type="predicted"/>
<evidence type="ECO:0000313" key="4">
    <source>
        <dbReference type="Proteomes" id="UP000474061"/>
    </source>
</evidence>
<gene>
    <name evidence="3" type="ORF">FG476_07815</name>
    <name evidence="2" type="ORF">LOK82_04650</name>
</gene>
<accession>A0A9Q4QSZ1</accession>
<comment type="caution">
    <text evidence="3">The sequence shown here is derived from an EMBL/GenBank/DDBJ whole genome shotgun (WGS) entry which is preliminary data.</text>
</comment>
<dbReference type="Proteomes" id="UP000474061">
    <property type="component" value="Unassembled WGS sequence"/>
</dbReference>
<dbReference type="EMBL" id="JAJKGN010000001">
    <property type="protein sequence ID" value="MDC6407971.1"/>
    <property type="molecule type" value="Genomic_DNA"/>
</dbReference>
<feature type="transmembrane region" description="Helical" evidence="1">
    <location>
        <begin position="21"/>
        <end position="40"/>
    </location>
</feature>
<reference evidence="2" key="4">
    <citation type="journal article" date="2023" name="Commun. Biol.">
        <title>Suspicions of two bridgehead invasions of Xylella fastidiosa subsp. multiplex in France.</title>
        <authorList>
            <person name="Dupas E."/>
            <person name="Durand K."/>
            <person name="Rieux A."/>
            <person name="Briand M."/>
            <person name="Pruvost O."/>
            <person name="Cunty A."/>
            <person name="Denance N."/>
            <person name="Donnadieu C."/>
            <person name="Legendre B."/>
            <person name="Lopez-Roques C."/>
            <person name="Cesbron S."/>
            <person name="Ravigne V."/>
            <person name="Jacques M.A."/>
        </authorList>
    </citation>
    <scope>NUCLEOTIDE SEQUENCE</scope>
    <source>
        <strain evidence="2">CFBP8070</strain>
    </source>
</reference>
<organism evidence="3 4">
    <name type="scientific">Xylella fastidiosa subsp. multiplex</name>
    <dbReference type="NCBI Taxonomy" id="644357"/>
    <lineage>
        <taxon>Bacteria</taxon>
        <taxon>Pseudomonadati</taxon>
        <taxon>Pseudomonadota</taxon>
        <taxon>Gammaproteobacteria</taxon>
        <taxon>Lysobacterales</taxon>
        <taxon>Lysobacteraceae</taxon>
        <taxon>Xylella</taxon>
    </lineage>
</organism>
<keyword evidence="1" id="KW-0472">Membrane</keyword>
<protein>
    <submittedName>
        <fullName evidence="3">Colicin V synthesis protein</fullName>
    </submittedName>
</protein>
<feature type="transmembrane region" description="Helical" evidence="1">
    <location>
        <begin position="60"/>
        <end position="79"/>
    </location>
</feature>
<dbReference type="AlphaFoldDB" id="A0A9Q4QSZ1"/>